<dbReference type="InterPro" id="IPR001967">
    <property type="entry name" value="Peptidase_S11_N"/>
</dbReference>
<accession>A0A554LWL1</accession>
<gene>
    <name evidence="2" type="ORF">CEN88_119</name>
</gene>
<reference evidence="2 3" key="1">
    <citation type="submission" date="2017-07" db="EMBL/GenBank/DDBJ databases">
        <title>Mechanisms for carbon and nitrogen cycling indicate functional differentiation within the Candidate Phyla Radiation.</title>
        <authorList>
            <person name="Danczak R.E."/>
            <person name="Johnston M.D."/>
            <person name="Kenah C."/>
            <person name="Slattery M."/>
            <person name="Wrighton K.C."/>
            <person name="Wilkins M.J."/>
        </authorList>
    </citation>
    <scope>NUCLEOTIDE SEQUENCE [LARGE SCALE GENOMIC DNA]</scope>
    <source>
        <strain evidence="2">Licking1014_2</strain>
    </source>
</reference>
<keyword evidence="2" id="KW-0378">Hydrolase</keyword>
<dbReference type="GO" id="GO:0009002">
    <property type="term" value="F:serine-type D-Ala-D-Ala carboxypeptidase activity"/>
    <property type="evidence" value="ECO:0007669"/>
    <property type="project" value="InterPro"/>
</dbReference>
<dbReference type="AlphaFoldDB" id="A0A554LWL1"/>
<dbReference type="SUPFAM" id="SSF56601">
    <property type="entry name" value="beta-lactamase/transpeptidase-like"/>
    <property type="match status" value="1"/>
</dbReference>
<comment type="caution">
    <text evidence="2">The sequence shown here is derived from an EMBL/GenBank/DDBJ whole genome shotgun (WGS) entry which is preliminary data.</text>
</comment>
<dbReference type="InterPro" id="IPR012338">
    <property type="entry name" value="Beta-lactam/transpept-like"/>
</dbReference>
<sequence length="108" mass="12058">MVNPYAMKNPVFREIVAIKEKDIVSTDGRFTHHLKNSNRLVGEYNYPGALGVKTGFTPAAGHCLVSMAERDGRTLISVVLNTTESTITVSASESRKLLDWGFTNWQWN</sequence>
<feature type="domain" description="Peptidase S11 D-alanyl-D-alanine carboxypeptidase A N-terminal" evidence="1">
    <location>
        <begin position="6"/>
        <end position="82"/>
    </location>
</feature>
<evidence type="ECO:0000313" key="2">
    <source>
        <dbReference type="EMBL" id="TSC97242.1"/>
    </source>
</evidence>
<dbReference type="EMBL" id="VMGL01000008">
    <property type="protein sequence ID" value="TSC97242.1"/>
    <property type="molecule type" value="Genomic_DNA"/>
</dbReference>
<dbReference type="Proteomes" id="UP000318711">
    <property type="component" value="Unassembled WGS sequence"/>
</dbReference>
<keyword evidence="2" id="KW-0645">Protease</keyword>
<protein>
    <submittedName>
        <fullName evidence="2">D-alanyl-D-alanine carboxypeptidase (Penicillin-binding protein 5/6)</fullName>
    </submittedName>
</protein>
<name>A0A554LWL1_9BACT</name>
<evidence type="ECO:0000259" key="1">
    <source>
        <dbReference type="Pfam" id="PF00768"/>
    </source>
</evidence>
<dbReference type="GO" id="GO:0006508">
    <property type="term" value="P:proteolysis"/>
    <property type="evidence" value="ECO:0007669"/>
    <property type="project" value="InterPro"/>
</dbReference>
<dbReference type="Gene3D" id="3.40.710.10">
    <property type="entry name" value="DD-peptidase/beta-lactamase superfamily"/>
    <property type="match status" value="1"/>
</dbReference>
<proteinExistence type="predicted"/>
<keyword evidence="2" id="KW-0121">Carboxypeptidase</keyword>
<evidence type="ECO:0000313" key="3">
    <source>
        <dbReference type="Proteomes" id="UP000318711"/>
    </source>
</evidence>
<organism evidence="2 3">
    <name type="scientific">Candidatus Berkelbacteria bacterium Licking1014_2</name>
    <dbReference type="NCBI Taxonomy" id="2017146"/>
    <lineage>
        <taxon>Bacteria</taxon>
        <taxon>Candidatus Berkelbacteria</taxon>
    </lineage>
</organism>
<dbReference type="Pfam" id="PF00768">
    <property type="entry name" value="Peptidase_S11"/>
    <property type="match status" value="1"/>
</dbReference>